<proteinExistence type="inferred from homology"/>
<dbReference type="NCBIfam" id="TIGR00861">
    <property type="entry name" value="MIP"/>
    <property type="match status" value="1"/>
</dbReference>
<dbReference type="PROSITE" id="PS00221">
    <property type="entry name" value="MIP"/>
    <property type="match status" value="1"/>
</dbReference>
<organism evidence="10 11">
    <name type="scientific">Steinernema hermaphroditum</name>
    <dbReference type="NCBI Taxonomy" id="289476"/>
    <lineage>
        <taxon>Eukaryota</taxon>
        <taxon>Metazoa</taxon>
        <taxon>Ecdysozoa</taxon>
        <taxon>Nematoda</taxon>
        <taxon>Chromadorea</taxon>
        <taxon>Rhabditida</taxon>
        <taxon>Tylenchina</taxon>
        <taxon>Panagrolaimomorpha</taxon>
        <taxon>Strongyloidoidea</taxon>
        <taxon>Steinernematidae</taxon>
        <taxon>Steinernema</taxon>
    </lineage>
</organism>
<accession>A0AA39HLP3</accession>
<gene>
    <name evidence="10" type="ORF">QR680_019220</name>
</gene>
<reference evidence="10" key="1">
    <citation type="submission" date="2023-06" db="EMBL/GenBank/DDBJ databases">
        <title>Genomic analysis of the entomopathogenic nematode Steinernema hermaphroditum.</title>
        <authorList>
            <person name="Schwarz E.M."/>
            <person name="Heppert J.K."/>
            <person name="Baniya A."/>
            <person name="Schwartz H.T."/>
            <person name="Tan C.-H."/>
            <person name="Antoshechkin I."/>
            <person name="Sternberg P.W."/>
            <person name="Goodrich-Blair H."/>
            <person name="Dillman A.R."/>
        </authorList>
    </citation>
    <scope>NUCLEOTIDE SEQUENCE</scope>
    <source>
        <strain evidence="10">PS9179</strain>
        <tissue evidence="10">Whole animal</tissue>
    </source>
</reference>
<sequence length="543" mass="59892">MNSLRETISDYLRLETSVVREALAEFIGTFFLLLIGNSANIQNRFAPGGNSTSAHLAWGFGFAFAVYLAASVSGAHLNPAISLTAFILGNISLLKVLLYTVAQILGAFAGAAVAFLGHLDDLNNFADGERLVTGPNATAGLFATYPSEHMSVAGSLFDQIIGTAILSGCIMLITDKRHRIPSGMIPALAGLIMSMIAMTFGANGGFAINPARDLGPRLFTLCVGYGWEVFSANSYYFWIPIVGPYIGAIVGAWIYKLFVGLHGLNEDLEITGGQPYPRSDKGYKQYSSNSFVVTDALFVNDDSSRHLHLFDILRWIVKTARCSISSSATTLTNRVCPDLGCVILAMVNGSCFIAEEEHRMWQFLADQLKAGNKFAKHPKGYKIWGMYRRTYPLCPHTKGSLQTHFRRQLLPRIHEAQLTLPDLNTVIERLGIRLDEHQIQHIGRRPSHRQNALQGNPVPTSSDNHEVGDHPRHRKQFRRLLSMTSSDSEDSQMPAASSAGVVPQEGSNVSNIRMVALGSQGTFEFRAMARKWFRQRMFPLNHK</sequence>
<evidence type="ECO:0000256" key="1">
    <source>
        <dbReference type="ARBA" id="ARBA00004141"/>
    </source>
</evidence>
<dbReference type="PRINTS" id="PR00783">
    <property type="entry name" value="MINTRINSICP"/>
</dbReference>
<feature type="transmembrane region" description="Helical" evidence="9">
    <location>
        <begin position="235"/>
        <end position="255"/>
    </location>
</feature>
<dbReference type="GO" id="GO:0015254">
    <property type="term" value="F:glycerol channel activity"/>
    <property type="evidence" value="ECO:0007669"/>
    <property type="project" value="TreeGrafter"/>
</dbReference>
<keyword evidence="3" id="KW-0813">Transport</keyword>
<dbReference type="GO" id="GO:0016323">
    <property type="term" value="C:basolateral plasma membrane"/>
    <property type="evidence" value="ECO:0007669"/>
    <property type="project" value="TreeGrafter"/>
</dbReference>
<feature type="transmembrane region" description="Helical" evidence="9">
    <location>
        <begin position="185"/>
        <end position="208"/>
    </location>
</feature>
<dbReference type="Pfam" id="PF00230">
    <property type="entry name" value="MIP"/>
    <property type="match status" value="1"/>
</dbReference>
<name>A0AA39HLP3_9BILA</name>
<feature type="transmembrane region" description="Helical" evidence="9">
    <location>
        <begin position="18"/>
        <end position="36"/>
    </location>
</feature>
<evidence type="ECO:0000256" key="5">
    <source>
        <dbReference type="ARBA" id="ARBA00022989"/>
    </source>
</evidence>
<keyword evidence="11" id="KW-1185">Reference proteome</keyword>
<dbReference type="InterPro" id="IPR000425">
    <property type="entry name" value="MIP"/>
</dbReference>
<dbReference type="PANTHER" id="PTHR43829:SF4">
    <property type="entry name" value="AQUAPORIN-9"/>
    <property type="match status" value="1"/>
</dbReference>
<feature type="transmembrane region" description="Helical" evidence="9">
    <location>
        <begin position="56"/>
        <end position="75"/>
    </location>
</feature>
<comment type="subcellular location">
    <subcellularLocation>
        <location evidence="1">Membrane</location>
        <topology evidence="1">Multi-pass membrane protein</topology>
    </subcellularLocation>
</comment>
<evidence type="ECO:0000256" key="8">
    <source>
        <dbReference type="SAM" id="MobiDB-lite"/>
    </source>
</evidence>
<evidence type="ECO:0000313" key="10">
    <source>
        <dbReference type="EMBL" id="KAK0407486.1"/>
    </source>
</evidence>
<evidence type="ECO:0000256" key="4">
    <source>
        <dbReference type="ARBA" id="ARBA00022692"/>
    </source>
</evidence>
<dbReference type="PANTHER" id="PTHR43829">
    <property type="entry name" value="AQUAPORIN OR AQUAGLYCEROPORIN RELATED"/>
    <property type="match status" value="1"/>
</dbReference>
<feature type="transmembrane region" description="Helical" evidence="9">
    <location>
        <begin position="152"/>
        <end position="173"/>
    </location>
</feature>
<dbReference type="Gene3D" id="1.20.1080.10">
    <property type="entry name" value="Glycerol uptake facilitator protein"/>
    <property type="match status" value="1"/>
</dbReference>
<dbReference type="InterPro" id="IPR022357">
    <property type="entry name" value="MIP_CS"/>
</dbReference>
<comment type="caution">
    <text evidence="10">The sequence shown here is derived from an EMBL/GenBank/DDBJ whole genome shotgun (WGS) entry which is preliminary data.</text>
</comment>
<dbReference type="AlphaFoldDB" id="A0AA39HLP3"/>
<protein>
    <recommendedName>
        <fullName evidence="12">Aquaporin</fullName>
    </recommendedName>
</protein>
<feature type="compositionally biased region" description="Polar residues" evidence="8">
    <location>
        <begin position="449"/>
        <end position="462"/>
    </location>
</feature>
<keyword evidence="6 9" id="KW-0472">Membrane</keyword>
<dbReference type="EMBL" id="JAUCMV010000004">
    <property type="protein sequence ID" value="KAK0407486.1"/>
    <property type="molecule type" value="Genomic_DNA"/>
</dbReference>
<dbReference type="SUPFAM" id="SSF81338">
    <property type="entry name" value="Aquaporin-like"/>
    <property type="match status" value="1"/>
</dbReference>
<evidence type="ECO:0000313" key="11">
    <source>
        <dbReference type="Proteomes" id="UP001175271"/>
    </source>
</evidence>
<dbReference type="CDD" id="cd00333">
    <property type="entry name" value="MIP"/>
    <property type="match status" value="1"/>
</dbReference>
<evidence type="ECO:0000256" key="3">
    <source>
        <dbReference type="ARBA" id="ARBA00022448"/>
    </source>
</evidence>
<keyword evidence="4 9" id="KW-0812">Transmembrane</keyword>
<dbReference type="Proteomes" id="UP001175271">
    <property type="component" value="Unassembled WGS sequence"/>
</dbReference>
<feature type="transmembrane region" description="Helical" evidence="9">
    <location>
        <begin position="96"/>
        <end position="117"/>
    </location>
</feature>
<dbReference type="InterPro" id="IPR050363">
    <property type="entry name" value="MIP/Aquaporin"/>
</dbReference>
<dbReference type="InterPro" id="IPR023271">
    <property type="entry name" value="Aquaporin-like"/>
</dbReference>
<evidence type="ECO:0000256" key="9">
    <source>
        <dbReference type="SAM" id="Phobius"/>
    </source>
</evidence>
<evidence type="ECO:0000256" key="7">
    <source>
        <dbReference type="ARBA" id="ARBA00045280"/>
    </source>
</evidence>
<comment type="function">
    <text evidence="7">Aquaglyceroporin that may modulate the water content and osmolytes during anhydrobiosis.</text>
</comment>
<evidence type="ECO:0000256" key="6">
    <source>
        <dbReference type="ARBA" id="ARBA00023136"/>
    </source>
</evidence>
<keyword evidence="5 9" id="KW-1133">Transmembrane helix</keyword>
<evidence type="ECO:0000256" key="2">
    <source>
        <dbReference type="ARBA" id="ARBA00006175"/>
    </source>
</evidence>
<feature type="region of interest" description="Disordered" evidence="8">
    <location>
        <begin position="442"/>
        <end position="505"/>
    </location>
</feature>
<dbReference type="GO" id="GO:0015250">
    <property type="term" value="F:water channel activity"/>
    <property type="evidence" value="ECO:0007669"/>
    <property type="project" value="TreeGrafter"/>
</dbReference>
<evidence type="ECO:0008006" key="12">
    <source>
        <dbReference type="Google" id="ProtNLM"/>
    </source>
</evidence>
<comment type="similarity">
    <text evidence="2">Belongs to the MIP/aquaporin (TC 1.A.8) family.</text>
</comment>